<dbReference type="EMBL" id="LUAW01000010">
    <property type="protein sequence ID" value="KYQ73308.1"/>
    <property type="molecule type" value="Genomic_DNA"/>
</dbReference>
<comment type="caution">
    <text evidence="1">The sequence shown here is derived from an EMBL/GenBank/DDBJ whole genome shotgun (WGS) entry which is preliminary data.</text>
</comment>
<accession>A0A151Y5J9</accession>
<dbReference type="InterPro" id="IPR009734">
    <property type="entry name" value="Myoviridae_GpU"/>
</dbReference>
<gene>
    <name evidence="1" type="ORF">AZH43_06405</name>
</gene>
<proteinExistence type="predicted"/>
<reference evidence="1 2" key="1">
    <citation type="submission" date="2016-03" db="EMBL/GenBank/DDBJ databases">
        <title>Acinetobacter genomospecies 28 strain ANC 4149.</title>
        <authorList>
            <person name="Radolfova-Krizova L."/>
            <person name="Nemec A."/>
        </authorList>
    </citation>
    <scope>NUCLEOTIDE SEQUENCE [LARGE SCALE GENOMIC DNA]</scope>
    <source>
        <strain evidence="1 2">ANC 4149</strain>
    </source>
</reference>
<protein>
    <submittedName>
        <fullName evidence="1">Oxidoreductase</fullName>
    </submittedName>
</protein>
<dbReference type="AlphaFoldDB" id="A0A151Y5J9"/>
<dbReference type="OrthoDB" id="1550902at2"/>
<dbReference type="RefSeq" id="WP_004984381.1">
    <property type="nucleotide sequence ID" value="NZ_CBCSIK010000006.1"/>
</dbReference>
<dbReference type="Pfam" id="PF06995">
    <property type="entry name" value="Phage_P2_GpU"/>
    <property type="match status" value="1"/>
</dbReference>
<keyword evidence="2" id="KW-1185">Reference proteome</keyword>
<dbReference type="GeneID" id="56340286"/>
<evidence type="ECO:0000313" key="2">
    <source>
        <dbReference type="Proteomes" id="UP000076276"/>
    </source>
</evidence>
<name>A0A151Y5J9_9GAMM</name>
<sequence length="141" mass="15623">MLMSLGQFIFKTSTLAFQEIQRQRSWSYAENAVANGRAKKQFTGAGSDTVTMPGLIYEEYGFGTRFALDELASMADTGQGYVLMDGSGYLYGVFVIDSIDETKSILMDNGVPRKVDYTLKLSRVDDERIEMQSAPQQEGSA</sequence>
<dbReference type="PIRSF" id="PIRSF029208">
    <property type="entry name" value="Phage_tail_GPU"/>
    <property type="match status" value="1"/>
</dbReference>
<dbReference type="Proteomes" id="UP000076276">
    <property type="component" value="Unassembled WGS sequence"/>
</dbReference>
<dbReference type="InterPro" id="IPR016912">
    <property type="entry name" value="Phage_P2_GpU"/>
</dbReference>
<evidence type="ECO:0000313" key="1">
    <source>
        <dbReference type="EMBL" id="KYQ73308.1"/>
    </source>
</evidence>
<organism evidence="1 2">
    <name type="scientific">Acinetobacter pragensis</name>
    <dbReference type="NCBI Taxonomy" id="1806892"/>
    <lineage>
        <taxon>Bacteria</taxon>
        <taxon>Pseudomonadati</taxon>
        <taxon>Pseudomonadota</taxon>
        <taxon>Gammaproteobacteria</taxon>
        <taxon>Moraxellales</taxon>
        <taxon>Moraxellaceae</taxon>
        <taxon>Acinetobacter</taxon>
    </lineage>
</organism>
<dbReference type="STRING" id="1806892.AZH43_06405"/>